<feature type="region of interest" description="Disordered" evidence="1">
    <location>
        <begin position="1"/>
        <end position="64"/>
    </location>
</feature>
<gene>
    <name evidence="2" type="ORF">CCHR01_13868</name>
</gene>
<dbReference type="Proteomes" id="UP001243330">
    <property type="component" value="Unassembled WGS sequence"/>
</dbReference>
<proteinExistence type="predicted"/>
<comment type="caution">
    <text evidence="2">The sequence shown here is derived from an EMBL/GenBank/DDBJ whole genome shotgun (WGS) entry which is preliminary data.</text>
</comment>
<evidence type="ECO:0000313" key="2">
    <source>
        <dbReference type="EMBL" id="KAK1843486.1"/>
    </source>
</evidence>
<keyword evidence="3" id="KW-1185">Reference proteome</keyword>
<name>A0AAD9A8N3_9PEZI</name>
<dbReference type="EMBL" id="JAQOWY010000355">
    <property type="protein sequence ID" value="KAK1843486.1"/>
    <property type="molecule type" value="Genomic_DNA"/>
</dbReference>
<organism evidence="2 3">
    <name type="scientific">Colletotrichum chrysophilum</name>
    <dbReference type="NCBI Taxonomy" id="1836956"/>
    <lineage>
        <taxon>Eukaryota</taxon>
        <taxon>Fungi</taxon>
        <taxon>Dikarya</taxon>
        <taxon>Ascomycota</taxon>
        <taxon>Pezizomycotina</taxon>
        <taxon>Sordariomycetes</taxon>
        <taxon>Hypocreomycetidae</taxon>
        <taxon>Glomerellales</taxon>
        <taxon>Glomerellaceae</taxon>
        <taxon>Colletotrichum</taxon>
        <taxon>Colletotrichum gloeosporioides species complex</taxon>
    </lineage>
</organism>
<feature type="compositionally biased region" description="Low complexity" evidence="1">
    <location>
        <begin position="27"/>
        <end position="60"/>
    </location>
</feature>
<sequence length="161" mass="17373">MSSSSTPPTRPVPSRPTASCPSPPRSTRPTPTVPTATVTATSSSTTTVTPRRAATRPAAMARRRSTLTTFKQKTLPTRHARVCFCGAPETSSPGRPSAARPEGWGCCLLSQIQWSSPRRLLDSATVKVSRAVRWTAMVGETSWLVRSDLGDDRIISLRLIN</sequence>
<evidence type="ECO:0000313" key="3">
    <source>
        <dbReference type="Proteomes" id="UP001243330"/>
    </source>
</evidence>
<dbReference type="AlphaFoldDB" id="A0AAD9A8N3"/>
<protein>
    <submittedName>
        <fullName evidence="2">Uncharacterized protein</fullName>
    </submittedName>
</protein>
<evidence type="ECO:0000256" key="1">
    <source>
        <dbReference type="SAM" id="MobiDB-lite"/>
    </source>
</evidence>
<reference evidence="2" key="1">
    <citation type="submission" date="2023-01" db="EMBL/GenBank/DDBJ databases">
        <title>Colletotrichum chrysophilum M932 genome sequence.</title>
        <authorList>
            <person name="Baroncelli R."/>
        </authorList>
    </citation>
    <scope>NUCLEOTIDE SEQUENCE</scope>
    <source>
        <strain evidence="2">M932</strain>
    </source>
</reference>
<accession>A0AAD9A8N3</accession>